<dbReference type="Pfam" id="PF02036">
    <property type="entry name" value="SCP2"/>
    <property type="match status" value="1"/>
</dbReference>
<evidence type="ECO:0000256" key="1">
    <source>
        <dbReference type="HAMAP-Rule" id="MF_02231"/>
    </source>
</evidence>
<dbReference type="EMBL" id="NTMR01000019">
    <property type="protein sequence ID" value="PBK03465.1"/>
    <property type="molecule type" value="Genomic_DNA"/>
</dbReference>
<dbReference type="InterPro" id="IPR036527">
    <property type="entry name" value="SCP2_sterol-bd_dom_sf"/>
</dbReference>
<keyword evidence="1" id="KW-0831">Ubiquinone biosynthesis</keyword>
<evidence type="ECO:0000259" key="2">
    <source>
        <dbReference type="Pfam" id="PF02036"/>
    </source>
</evidence>
<reference evidence="3 4" key="1">
    <citation type="submission" date="2017-09" db="EMBL/GenBank/DDBJ databases">
        <title>Pseudomonas abyssi sp. nov. isolated from Abyssopelagic Water.</title>
        <authorList>
            <person name="Wei Y."/>
        </authorList>
    </citation>
    <scope>NUCLEOTIDE SEQUENCE [LARGE SCALE GENOMIC DNA]</scope>
    <source>
        <strain evidence="3 4">MT5</strain>
    </source>
</reference>
<accession>A0A2A3MFP9</accession>
<dbReference type="RefSeq" id="WP_096005549.1">
    <property type="nucleotide sequence ID" value="NZ_NTMR01000019.1"/>
</dbReference>
<dbReference type="InterPro" id="IPR003033">
    <property type="entry name" value="SCP2_sterol-bd_dom"/>
</dbReference>
<comment type="function">
    <text evidence="1">Required for O(2)-independent ubiquinone (coenzyme Q) biosynthesis. Likely functions as an accessory factor.</text>
</comment>
<sequence>MKRVIAVELADRLLRLGRHVPFALQRRVIELATARLLAEPLTRGEFGLLQGHWLQLEVEDLGLSWFVTCVGRRLRVAPEAVADVRVRGNWREFVLLASREEDPDTLFFRRRLVIEGDTDMGLGLKNLLDSLDPEHLPPRLWRGLQRAGQLLQQV</sequence>
<dbReference type="Gene3D" id="3.30.1050.10">
    <property type="entry name" value="SCP2 sterol-binding domain"/>
    <property type="match status" value="1"/>
</dbReference>
<evidence type="ECO:0000313" key="4">
    <source>
        <dbReference type="Proteomes" id="UP000242313"/>
    </source>
</evidence>
<feature type="domain" description="SCP2" evidence="2">
    <location>
        <begin position="40"/>
        <end position="129"/>
    </location>
</feature>
<evidence type="ECO:0000313" key="3">
    <source>
        <dbReference type="EMBL" id="PBK03465.1"/>
    </source>
</evidence>
<dbReference type="HAMAP" id="MF_02231">
    <property type="entry name" value="UbiT"/>
    <property type="match status" value="1"/>
</dbReference>
<name>A0A2A3MFP9_9PSED</name>
<dbReference type="SUPFAM" id="SSF55718">
    <property type="entry name" value="SCP-like"/>
    <property type="match status" value="1"/>
</dbReference>
<dbReference type="UniPathway" id="UPA00232"/>
<comment type="pathway">
    <text evidence="1">Cofactor biosynthesis; ubiquinone biosynthesis.</text>
</comment>
<proteinExistence type="inferred from homology"/>
<gene>
    <name evidence="1" type="primary">ubiT</name>
    <name evidence="3" type="ORF">CNQ84_14455</name>
</gene>
<comment type="similarity">
    <text evidence="1">Belongs to the UbiT family.</text>
</comment>
<dbReference type="PIRSF" id="PIRSF025550">
    <property type="entry name" value="UCP025550_lpd_carrier"/>
    <property type="match status" value="1"/>
</dbReference>
<organism evidence="3 4">
    <name type="scientific">Pseudomonas abyssi</name>
    <dbReference type="NCBI Taxonomy" id="170540"/>
    <lineage>
        <taxon>Bacteria</taxon>
        <taxon>Pseudomonadati</taxon>
        <taxon>Pseudomonadota</taxon>
        <taxon>Gammaproteobacteria</taxon>
        <taxon>Pseudomonadales</taxon>
        <taxon>Pseudomonadaceae</taxon>
        <taxon>Pseudomonas</taxon>
    </lineage>
</organism>
<dbReference type="GO" id="GO:0006744">
    <property type="term" value="P:ubiquinone biosynthetic process"/>
    <property type="evidence" value="ECO:0007669"/>
    <property type="project" value="UniProtKB-UniRule"/>
</dbReference>
<protein>
    <recommendedName>
        <fullName evidence="1">Ubiquinone biosynthesis accessory factor UbiT</fullName>
    </recommendedName>
</protein>
<dbReference type="Proteomes" id="UP000242313">
    <property type="component" value="Unassembled WGS sequence"/>
</dbReference>
<keyword evidence="4" id="KW-1185">Reference proteome</keyword>
<comment type="caution">
    <text evidence="3">The sequence shown here is derived from an EMBL/GenBank/DDBJ whole genome shotgun (WGS) entry which is preliminary data.</text>
</comment>
<dbReference type="InterPro" id="IPR016830">
    <property type="entry name" value="UbiT"/>
</dbReference>
<dbReference type="AlphaFoldDB" id="A0A2A3MFP9"/>